<dbReference type="GO" id="GO:0005829">
    <property type="term" value="C:cytosol"/>
    <property type="evidence" value="ECO:0007669"/>
    <property type="project" value="TreeGrafter"/>
</dbReference>
<name>A0A5E4RFC5_9BURK</name>
<dbReference type="SUPFAM" id="SSF51206">
    <property type="entry name" value="cAMP-binding domain-like"/>
    <property type="match status" value="1"/>
</dbReference>
<protein>
    <submittedName>
        <fullName evidence="2">Anaerobic regulatory protein</fullName>
    </submittedName>
</protein>
<dbReference type="PROSITE" id="PS50042">
    <property type="entry name" value="CNMP_BINDING_3"/>
    <property type="match status" value="1"/>
</dbReference>
<evidence type="ECO:0000259" key="1">
    <source>
        <dbReference type="PROSITE" id="PS50042"/>
    </source>
</evidence>
<feature type="domain" description="Cyclic nucleotide-binding" evidence="1">
    <location>
        <begin position="32"/>
        <end position="85"/>
    </location>
</feature>
<dbReference type="InterPro" id="IPR000595">
    <property type="entry name" value="cNMP-bd_dom"/>
</dbReference>
<reference evidence="2 3" key="1">
    <citation type="submission" date="2019-08" db="EMBL/GenBank/DDBJ databases">
        <authorList>
            <person name="Peeters C."/>
        </authorList>
    </citation>
    <scope>NUCLEOTIDE SEQUENCE [LARGE SCALE GENOMIC DNA]</scope>
    <source>
        <strain evidence="2 3">LMG 31013</strain>
    </source>
</reference>
<dbReference type="InterPro" id="IPR018490">
    <property type="entry name" value="cNMP-bd_dom_sf"/>
</dbReference>
<evidence type="ECO:0000313" key="2">
    <source>
        <dbReference type="EMBL" id="VVD61222.1"/>
    </source>
</evidence>
<dbReference type="Pfam" id="PF00027">
    <property type="entry name" value="cNMP_binding"/>
    <property type="match status" value="1"/>
</dbReference>
<dbReference type="InterPro" id="IPR014710">
    <property type="entry name" value="RmlC-like_jellyroll"/>
</dbReference>
<dbReference type="RefSeq" id="WP_150610899.1">
    <property type="nucleotide sequence ID" value="NZ_CABPRU010000001.1"/>
</dbReference>
<evidence type="ECO:0000313" key="3">
    <source>
        <dbReference type="Proteomes" id="UP000334380"/>
    </source>
</evidence>
<organism evidence="2 3">
    <name type="scientific">Pandoraea terrigena</name>
    <dbReference type="NCBI Taxonomy" id="2508292"/>
    <lineage>
        <taxon>Bacteria</taxon>
        <taxon>Pseudomonadati</taxon>
        <taxon>Pseudomonadota</taxon>
        <taxon>Betaproteobacteria</taxon>
        <taxon>Burkholderiales</taxon>
        <taxon>Burkholderiaceae</taxon>
        <taxon>Pandoraea</taxon>
    </lineage>
</organism>
<gene>
    <name evidence="2" type="primary">fnr_1</name>
    <name evidence="2" type="ORF">PTE31013_00110</name>
</gene>
<dbReference type="PANTHER" id="PTHR24567">
    <property type="entry name" value="CRP FAMILY TRANSCRIPTIONAL REGULATORY PROTEIN"/>
    <property type="match status" value="1"/>
</dbReference>
<accession>A0A5E4RFC5</accession>
<sequence length="216" mass="24393">MTDLSDALATGPEWCPPTWPDALRESARLCRYEANTYVFKRGQRVESVYQIQTGQVLLRRDEANGESITLQTAGPGDFLAEASLFNAHYHCDAFSGSTSALLAFPAKTLLACLQRDSRFAIDWIRLLSRQLVRSRARAERLTLRSPRERVLHCLRLECDDHGRFKPPGTLMQWAATLGIAHETLYRTLAQLEHDGTIVRDGVEIREVLRPNVVSTK</sequence>
<dbReference type="InterPro" id="IPR050397">
    <property type="entry name" value="Env_Response_Regulators"/>
</dbReference>
<dbReference type="Gene3D" id="2.60.120.10">
    <property type="entry name" value="Jelly Rolls"/>
    <property type="match status" value="1"/>
</dbReference>
<dbReference type="OrthoDB" id="571714at2"/>
<dbReference type="InterPro" id="IPR036390">
    <property type="entry name" value="WH_DNA-bd_sf"/>
</dbReference>
<dbReference type="Proteomes" id="UP000334380">
    <property type="component" value="Unassembled WGS sequence"/>
</dbReference>
<dbReference type="SMART" id="SM00100">
    <property type="entry name" value="cNMP"/>
    <property type="match status" value="1"/>
</dbReference>
<dbReference type="SUPFAM" id="SSF46785">
    <property type="entry name" value="Winged helix' DNA-binding domain"/>
    <property type="match status" value="1"/>
</dbReference>
<dbReference type="EMBL" id="CABPRU010000001">
    <property type="protein sequence ID" value="VVD61222.1"/>
    <property type="molecule type" value="Genomic_DNA"/>
</dbReference>
<dbReference type="CDD" id="cd00038">
    <property type="entry name" value="CAP_ED"/>
    <property type="match status" value="1"/>
</dbReference>
<dbReference type="PANTHER" id="PTHR24567:SF74">
    <property type="entry name" value="HTH-TYPE TRANSCRIPTIONAL REGULATOR ARCR"/>
    <property type="match status" value="1"/>
</dbReference>
<keyword evidence="3" id="KW-1185">Reference proteome</keyword>
<dbReference type="AlphaFoldDB" id="A0A5E4RFC5"/>
<proteinExistence type="predicted"/>
<dbReference type="GO" id="GO:0003700">
    <property type="term" value="F:DNA-binding transcription factor activity"/>
    <property type="evidence" value="ECO:0007669"/>
    <property type="project" value="TreeGrafter"/>
</dbReference>